<evidence type="ECO:0000256" key="1">
    <source>
        <dbReference type="ARBA" id="ARBA00022630"/>
    </source>
</evidence>
<gene>
    <name evidence="3" type="ORF">QBC36DRAFT_316095</name>
</gene>
<dbReference type="Gene3D" id="1.10.45.10">
    <property type="entry name" value="Vanillyl-alcohol Oxidase, Chain A, domain 4"/>
    <property type="match status" value="1"/>
</dbReference>
<dbReference type="EMBL" id="MU866640">
    <property type="protein sequence ID" value="KAK4171107.1"/>
    <property type="molecule type" value="Genomic_DNA"/>
</dbReference>
<protein>
    <submittedName>
        <fullName evidence="3">Uncharacterized protein</fullName>
    </submittedName>
</protein>
<evidence type="ECO:0000313" key="3">
    <source>
        <dbReference type="EMBL" id="KAK4171107.1"/>
    </source>
</evidence>
<dbReference type="InterPro" id="IPR016170">
    <property type="entry name" value="Cytok_DH_C_sf"/>
</dbReference>
<dbReference type="AlphaFoldDB" id="A0AAN6VZT6"/>
<keyword evidence="2" id="KW-0274">FAD</keyword>
<name>A0AAN6VZT6_9PEZI</name>
<reference evidence="3" key="1">
    <citation type="journal article" date="2023" name="Mol. Phylogenet. Evol.">
        <title>Genome-scale phylogeny and comparative genomics of the fungal order Sordariales.</title>
        <authorList>
            <person name="Hensen N."/>
            <person name="Bonometti L."/>
            <person name="Westerberg I."/>
            <person name="Brannstrom I.O."/>
            <person name="Guillou S."/>
            <person name="Cros-Aarteil S."/>
            <person name="Calhoun S."/>
            <person name="Haridas S."/>
            <person name="Kuo A."/>
            <person name="Mondo S."/>
            <person name="Pangilinan J."/>
            <person name="Riley R."/>
            <person name="LaButti K."/>
            <person name="Andreopoulos B."/>
            <person name="Lipzen A."/>
            <person name="Chen C."/>
            <person name="Yan M."/>
            <person name="Daum C."/>
            <person name="Ng V."/>
            <person name="Clum A."/>
            <person name="Steindorff A."/>
            <person name="Ohm R.A."/>
            <person name="Martin F."/>
            <person name="Silar P."/>
            <person name="Natvig D.O."/>
            <person name="Lalanne C."/>
            <person name="Gautier V."/>
            <person name="Ament-Velasquez S.L."/>
            <person name="Kruys A."/>
            <person name="Hutchinson M.I."/>
            <person name="Powell A.J."/>
            <person name="Barry K."/>
            <person name="Miller A.N."/>
            <person name="Grigoriev I.V."/>
            <person name="Debuchy R."/>
            <person name="Gladieux P."/>
            <person name="Hiltunen Thoren M."/>
            <person name="Johannesson H."/>
        </authorList>
    </citation>
    <scope>NUCLEOTIDE SEQUENCE</scope>
    <source>
        <strain evidence="3">CBS 892.96</strain>
    </source>
</reference>
<dbReference type="InterPro" id="IPR016164">
    <property type="entry name" value="FAD-linked_Oxase-like_C"/>
</dbReference>
<keyword evidence="1" id="KW-0285">Flavoprotein</keyword>
<proteinExistence type="predicted"/>
<evidence type="ECO:0000313" key="4">
    <source>
        <dbReference type="Proteomes" id="UP001302321"/>
    </source>
</evidence>
<dbReference type="Gene3D" id="3.40.462.10">
    <property type="entry name" value="FAD-linked oxidases, C-terminal domain"/>
    <property type="match status" value="1"/>
</dbReference>
<dbReference type="SUPFAM" id="SSF55103">
    <property type="entry name" value="FAD-linked oxidases, C-terminal domain"/>
    <property type="match status" value="1"/>
</dbReference>
<keyword evidence="4" id="KW-1185">Reference proteome</keyword>
<reference evidence="3" key="2">
    <citation type="submission" date="2023-05" db="EMBL/GenBank/DDBJ databases">
        <authorList>
            <consortium name="Lawrence Berkeley National Laboratory"/>
            <person name="Steindorff A."/>
            <person name="Hensen N."/>
            <person name="Bonometti L."/>
            <person name="Westerberg I."/>
            <person name="Brannstrom I.O."/>
            <person name="Guillou S."/>
            <person name="Cros-Aarteil S."/>
            <person name="Calhoun S."/>
            <person name="Haridas S."/>
            <person name="Kuo A."/>
            <person name="Mondo S."/>
            <person name="Pangilinan J."/>
            <person name="Riley R."/>
            <person name="Labutti K."/>
            <person name="Andreopoulos B."/>
            <person name="Lipzen A."/>
            <person name="Chen C."/>
            <person name="Yanf M."/>
            <person name="Daum C."/>
            <person name="Ng V."/>
            <person name="Clum A."/>
            <person name="Ohm R."/>
            <person name="Martin F."/>
            <person name="Silar P."/>
            <person name="Natvig D."/>
            <person name="Lalanne C."/>
            <person name="Gautier V."/>
            <person name="Ament-Velasquez S.L."/>
            <person name="Kruys A."/>
            <person name="Hutchinson M.I."/>
            <person name="Powell A.J."/>
            <person name="Barry K."/>
            <person name="Miller A.N."/>
            <person name="Grigoriev I.V."/>
            <person name="Debuchy R."/>
            <person name="Gladieux P."/>
            <person name="Thoren M.H."/>
            <person name="Johannesson H."/>
        </authorList>
    </citation>
    <scope>NUCLEOTIDE SEQUENCE</scope>
    <source>
        <strain evidence="3">CBS 892.96</strain>
    </source>
</reference>
<sequence length="154" mass="17545">MLCLSRRKTIACDTTATRPFFHSGRGLYEWYAGAKKINKDHNLNVVADFQAFARHVISINLVTFHPSAKAWFHDVQYTLMEDSKKKGYLEYRTHISFMDTTAANQTFNNNAFGRFTAMLKDTIDPSGILSTEKQGIWNSTVKLEKLGLGDKWSS</sequence>
<organism evidence="3 4">
    <name type="scientific">Triangularia setosa</name>
    <dbReference type="NCBI Taxonomy" id="2587417"/>
    <lineage>
        <taxon>Eukaryota</taxon>
        <taxon>Fungi</taxon>
        <taxon>Dikarya</taxon>
        <taxon>Ascomycota</taxon>
        <taxon>Pezizomycotina</taxon>
        <taxon>Sordariomycetes</taxon>
        <taxon>Sordariomycetidae</taxon>
        <taxon>Sordariales</taxon>
        <taxon>Podosporaceae</taxon>
        <taxon>Triangularia</taxon>
    </lineage>
</organism>
<dbReference type="Proteomes" id="UP001302321">
    <property type="component" value="Unassembled WGS sequence"/>
</dbReference>
<comment type="caution">
    <text evidence="3">The sequence shown here is derived from an EMBL/GenBank/DDBJ whole genome shotgun (WGS) entry which is preliminary data.</text>
</comment>
<evidence type="ECO:0000256" key="2">
    <source>
        <dbReference type="ARBA" id="ARBA00022827"/>
    </source>
</evidence>
<dbReference type="GO" id="GO:0050660">
    <property type="term" value="F:flavin adenine dinucleotide binding"/>
    <property type="evidence" value="ECO:0007669"/>
    <property type="project" value="InterPro"/>
</dbReference>
<dbReference type="GO" id="GO:0003824">
    <property type="term" value="F:catalytic activity"/>
    <property type="evidence" value="ECO:0007669"/>
    <property type="project" value="InterPro"/>
</dbReference>
<dbReference type="InterPro" id="IPR016171">
    <property type="entry name" value="Vanillyl_alc_oxidase_C-sub2"/>
</dbReference>
<accession>A0AAN6VZT6</accession>